<dbReference type="Proteomes" id="UP000034883">
    <property type="component" value="Chromosome"/>
</dbReference>
<evidence type="ECO:0000313" key="1">
    <source>
        <dbReference type="EMBL" id="AKF11616.1"/>
    </source>
</evidence>
<dbReference type="OrthoDB" id="5520786at2"/>
<name>A0A0F6YMY7_9BACT</name>
<dbReference type="InterPro" id="IPR035959">
    <property type="entry name" value="RutC-like_sf"/>
</dbReference>
<dbReference type="RefSeq" id="WP_053238461.1">
    <property type="nucleotide sequence ID" value="NZ_CP011125.1"/>
</dbReference>
<dbReference type="SUPFAM" id="SSF55298">
    <property type="entry name" value="YjgF-like"/>
    <property type="match status" value="1"/>
</dbReference>
<proteinExistence type="predicted"/>
<dbReference type="AlphaFoldDB" id="A0A0F6YMY7"/>
<reference evidence="1 2" key="1">
    <citation type="submission" date="2015-03" db="EMBL/GenBank/DDBJ databases">
        <title>Genome assembly of Sandaracinus amylolyticus DSM 53668.</title>
        <authorList>
            <person name="Sharma G."/>
            <person name="Subramanian S."/>
        </authorList>
    </citation>
    <scope>NUCLEOTIDE SEQUENCE [LARGE SCALE GENOMIC DNA]</scope>
    <source>
        <strain evidence="1 2">DSM 53668</strain>
    </source>
</reference>
<sequence>MPVELIHPSDLFRSEHYAQVAVATGTRTVYLAGQVAYDEHQRLVGTGDLAAQTEQATLNVGRALAAAGATFADVAKLTIYVTRWTPERMPEFVAGFARAAQRLGIASRPPTSLIGVQVLYDPEILIEIEGIAVLP</sequence>
<dbReference type="EMBL" id="CP011125">
    <property type="protein sequence ID" value="AKF11616.1"/>
    <property type="molecule type" value="Genomic_DNA"/>
</dbReference>
<dbReference type="Pfam" id="PF01042">
    <property type="entry name" value="Ribonuc_L-PSP"/>
    <property type="match status" value="1"/>
</dbReference>
<dbReference type="PANTHER" id="PTHR43857:SF1">
    <property type="entry name" value="YJGH FAMILY PROTEIN"/>
    <property type="match status" value="1"/>
</dbReference>
<dbReference type="STRING" id="927083.DB32_008765"/>
<organism evidence="1 2">
    <name type="scientific">Sandaracinus amylolyticus</name>
    <dbReference type="NCBI Taxonomy" id="927083"/>
    <lineage>
        <taxon>Bacteria</taxon>
        <taxon>Pseudomonadati</taxon>
        <taxon>Myxococcota</taxon>
        <taxon>Polyangia</taxon>
        <taxon>Polyangiales</taxon>
        <taxon>Sandaracinaceae</taxon>
        <taxon>Sandaracinus</taxon>
    </lineage>
</organism>
<protein>
    <submittedName>
        <fullName evidence="1">Endoribonuclease L-PSP</fullName>
    </submittedName>
</protein>
<gene>
    <name evidence="1" type="ORF">DB32_008765</name>
</gene>
<accession>A0A0F6YMY7</accession>
<dbReference type="CDD" id="cd00448">
    <property type="entry name" value="YjgF_YER057c_UK114_family"/>
    <property type="match status" value="1"/>
</dbReference>
<dbReference type="KEGG" id="samy:DB32_008765"/>
<dbReference type="InterPro" id="IPR006175">
    <property type="entry name" value="YjgF/YER057c/UK114"/>
</dbReference>
<dbReference type="Gene3D" id="3.30.1330.40">
    <property type="entry name" value="RutC-like"/>
    <property type="match status" value="1"/>
</dbReference>
<evidence type="ECO:0000313" key="2">
    <source>
        <dbReference type="Proteomes" id="UP000034883"/>
    </source>
</evidence>
<dbReference type="PANTHER" id="PTHR43857">
    <property type="entry name" value="BLR7761 PROTEIN"/>
    <property type="match status" value="1"/>
</dbReference>
<keyword evidence="2" id="KW-1185">Reference proteome</keyword>